<dbReference type="EMBL" id="KN835932">
    <property type="protein sequence ID" value="KIK33487.1"/>
    <property type="molecule type" value="Genomic_DNA"/>
</dbReference>
<proteinExistence type="predicted"/>
<name>A0A0D0AGY9_9AGAM</name>
<evidence type="ECO:0000313" key="1">
    <source>
        <dbReference type="EMBL" id="KIK33487.1"/>
    </source>
</evidence>
<dbReference type="AlphaFoldDB" id="A0A0D0AGY9"/>
<reference evidence="1 2" key="1">
    <citation type="submission" date="2014-04" db="EMBL/GenBank/DDBJ databases">
        <authorList>
            <consortium name="DOE Joint Genome Institute"/>
            <person name="Kuo A."/>
            <person name="Ruytinx J."/>
            <person name="Rineau F."/>
            <person name="Colpaert J."/>
            <person name="Kohler A."/>
            <person name="Nagy L.G."/>
            <person name="Floudas D."/>
            <person name="Copeland A."/>
            <person name="Barry K.W."/>
            <person name="Cichocki N."/>
            <person name="Veneault-Fourrey C."/>
            <person name="LaButti K."/>
            <person name="Lindquist E.A."/>
            <person name="Lipzen A."/>
            <person name="Lundell T."/>
            <person name="Morin E."/>
            <person name="Murat C."/>
            <person name="Sun H."/>
            <person name="Tunlid A."/>
            <person name="Henrissat B."/>
            <person name="Grigoriev I.V."/>
            <person name="Hibbett D.S."/>
            <person name="Martin F."/>
            <person name="Nordberg H.P."/>
            <person name="Cantor M.N."/>
            <person name="Hua S.X."/>
        </authorList>
    </citation>
    <scope>NUCLEOTIDE SEQUENCE [LARGE SCALE GENOMIC DNA]</scope>
    <source>
        <strain evidence="1 2">UH-Slu-Lm8-n1</strain>
    </source>
</reference>
<organism evidence="1 2">
    <name type="scientific">Suillus luteus UH-Slu-Lm8-n1</name>
    <dbReference type="NCBI Taxonomy" id="930992"/>
    <lineage>
        <taxon>Eukaryota</taxon>
        <taxon>Fungi</taxon>
        <taxon>Dikarya</taxon>
        <taxon>Basidiomycota</taxon>
        <taxon>Agaricomycotina</taxon>
        <taxon>Agaricomycetes</taxon>
        <taxon>Agaricomycetidae</taxon>
        <taxon>Boletales</taxon>
        <taxon>Suillineae</taxon>
        <taxon>Suillaceae</taxon>
        <taxon>Suillus</taxon>
    </lineage>
</organism>
<dbReference type="HOGENOM" id="CLU_2185698_0_0_1"/>
<accession>A0A0D0AGY9</accession>
<gene>
    <name evidence="1" type="ORF">CY34DRAFT_708901</name>
</gene>
<dbReference type="InParanoid" id="A0A0D0AGY9"/>
<dbReference type="Proteomes" id="UP000054485">
    <property type="component" value="Unassembled WGS sequence"/>
</dbReference>
<dbReference type="OrthoDB" id="10295852at2759"/>
<reference evidence="2" key="2">
    <citation type="submission" date="2015-01" db="EMBL/GenBank/DDBJ databases">
        <title>Evolutionary Origins and Diversification of the Mycorrhizal Mutualists.</title>
        <authorList>
            <consortium name="DOE Joint Genome Institute"/>
            <consortium name="Mycorrhizal Genomics Consortium"/>
            <person name="Kohler A."/>
            <person name="Kuo A."/>
            <person name="Nagy L.G."/>
            <person name="Floudas D."/>
            <person name="Copeland A."/>
            <person name="Barry K.W."/>
            <person name="Cichocki N."/>
            <person name="Veneault-Fourrey C."/>
            <person name="LaButti K."/>
            <person name="Lindquist E.A."/>
            <person name="Lipzen A."/>
            <person name="Lundell T."/>
            <person name="Morin E."/>
            <person name="Murat C."/>
            <person name="Riley R."/>
            <person name="Ohm R."/>
            <person name="Sun H."/>
            <person name="Tunlid A."/>
            <person name="Henrissat B."/>
            <person name="Grigoriev I.V."/>
            <person name="Hibbett D.S."/>
            <person name="Martin F."/>
        </authorList>
    </citation>
    <scope>NUCLEOTIDE SEQUENCE [LARGE SCALE GENOMIC DNA]</scope>
    <source>
        <strain evidence="2">UH-Slu-Lm8-n1</strain>
    </source>
</reference>
<protein>
    <submittedName>
        <fullName evidence="1">Uncharacterized protein</fullName>
    </submittedName>
</protein>
<sequence length="109" mass="12198">MGIAGPIYFPDINLPQRTWYLSLIPKKQFASTACTRTPLERVVPHFGSGIREQYGAHCAAVAGNWTALNSFFLALYRAMSCYRFNIIMAPLAALVVYKMPSPMLLTRDP</sequence>
<evidence type="ECO:0000313" key="2">
    <source>
        <dbReference type="Proteomes" id="UP000054485"/>
    </source>
</evidence>
<keyword evidence="2" id="KW-1185">Reference proteome</keyword>